<keyword evidence="3 10" id="KW-0813">Transport</keyword>
<keyword evidence="9 10" id="KW-0472">Membrane</keyword>
<comment type="similarity">
    <text evidence="2 10">Belongs to the SecG family.</text>
</comment>
<feature type="transmembrane region" description="Helical" evidence="10">
    <location>
        <begin position="51"/>
        <end position="72"/>
    </location>
</feature>
<organism evidence="12 13">
    <name type="scientific">Candidatus Magnetobacterium casense</name>
    <dbReference type="NCBI Taxonomy" id="1455061"/>
    <lineage>
        <taxon>Bacteria</taxon>
        <taxon>Pseudomonadati</taxon>
        <taxon>Nitrospirota</taxon>
        <taxon>Thermodesulfovibrionia</taxon>
        <taxon>Thermodesulfovibrionales</taxon>
        <taxon>Candidatus Magnetobacteriaceae</taxon>
        <taxon>Candidatus Magnetobacterium</taxon>
    </lineage>
</organism>
<evidence type="ECO:0000256" key="1">
    <source>
        <dbReference type="ARBA" id="ARBA00004651"/>
    </source>
</evidence>
<evidence type="ECO:0000256" key="6">
    <source>
        <dbReference type="ARBA" id="ARBA00022927"/>
    </source>
</evidence>
<dbReference type="RefSeq" id="WP_218251050.1">
    <property type="nucleotide sequence ID" value="NZ_JABXWD010000023.1"/>
</dbReference>
<dbReference type="NCBIfam" id="TIGR00810">
    <property type="entry name" value="secG"/>
    <property type="match status" value="1"/>
</dbReference>
<evidence type="ECO:0000313" key="13">
    <source>
        <dbReference type="Proteomes" id="UP001196980"/>
    </source>
</evidence>
<keyword evidence="13" id="KW-1185">Reference proteome</keyword>
<dbReference type="PRINTS" id="PR01651">
    <property type="entry name" value="SECGEXPORT"/>
</dbReference>
<dbReference type="PANTHER" id="PTHR34182">
    <property type="entry name" value="PROTEIN-EXPORT MEMBRANE PROTEIN SECG"/>
    <property type="match status" value="1"/>
</dbReference>
<evidence type="ECO:0000256" key="7">
    <source>
        <dbReference type="ARBA" id="ARBA00022989"/>
    </source>
</evidence>
<evidence type="ECO:0000256" key="9">
    <source>
        <dbReference type="ARBA" id="ARBA00023136"/>
    </source>
</evidence>
<accession>A0ABS6RUX3</accession>
<dbReference type="Proteomes" id="UP001196980">
    <property type="component" value="Unassembled WGS sequence"/>
</dbReference>
<evidence type="ECO:0000256" key="4">
    <source>
        <dbReference type="ARBA" id="ARBA00022475"/>
    </source>
</evidence>
<comment type="caution">
    <text evidence="10">Lacks conserved residue(s) required for the propagation of feature annotation.</text>
</comment>
<keyword evidence="6 10" id="KW-0653">Protein transport</keyword>
<evidence type="ECO:0000256" key="2">
    <source>
        <dbReference type="ARBA" id="ARBA00008445"/>
    </source>
</evidence>
<sequence length="139" mass="14456">MHVLLMTLHIIVCFVIVFVVLVQSSKGAQMGAAFGGSSQTVFGSRGAATFLTKLTTTTAIVFMITSFLLSFIEARRVSVIEAPAQSQTSTPADKAKLPAGGVGVAPQKDKPAPPPAEGKLPVQDGKPQSAGKETTTDKK</sequence>
<keyword evidence="5 10" id="KW-0812">Transmembrane</keyword>
<comment type="subcellular location">
    <subcellularLocation>
        <location evidence="1 10">Cell membrane</location>
        <topology evidence="1 10">Multi-pass membrane protein</topology>
    </subcellularLocation>
</comment>
<feature type="region of interest" description="Disordered" evidence="11">
    <location>
        <begin position="82"/>
        <end position="139"/>
    </location>
</feature>
<evidence type="ECO:0000256" key="5">
    <source>
        <dbReference type="ARBA" id="ARBA00022692"/>
    </source>
</evidence>
<evidence type="ECO:0000256" key="11">
    <source>
        <dbReference type="SAM" id="MobiDB-lite"/>
    </source>
</evidence>
<name>A0ABS6RUX3_9BACT</name>
<dbReference type="PANTHER" id="PTHR34182:SF1">
    <property type="entry name" value="PROTEIN-EXPORT MEMBRANE PROTEIN SECG"/>
    <property type="match status" value="1"/>
</dbReference>
<evidence type="ECO:0000256" key="3">
    <source>
        <dbReference type="ARBA" id="ARBA00022448"/>
    </source>
</evidence>
<dbReference type="InterPro" id="IPR004692">
    <property type="entry name" value="SecG"/>
</dbReference>
<dbReference type="Pfam" id="PF03840">
    <property type="entry name" value="SecG"/>
    <property type="match status" value="1"/>
</dbReference>
<evidence type="ECO:0000256" key="8">
    <source>
        <dbReference type="ARBA" id="ARBA00023010"/>
    </source>
</evidence>
<dbReference type="EMBL" id="JABXWD010000023">
    <property type="protein sequence ID" value="MBV6340429.1"/>
    <property type="molecule type" value="Genomic_DNA"/>
</dbReference>
<keyword evidence="8 10" id="KW-0811">Translocation</keyword>
<comment type="function">
    <text evidence="10">Involved in protein export. Participates in an early event of protein translocation.</text>
</comment>
<reference evidence="12 13" key="1">
    <citation type="journal article" date="2020" name="J Geophys Res Biogeosci">
        <title>Magnetotaxis as an Adaptation to Enable Bacterial Shuttling of Microbial Sulfur and Sulfur Cycling Across Aquatic Oxic#Anoxic Interfaces.</title>
        <authorList>
            <person name="Li J."/>
            <person name="Liu P."/>
            <person name="Wang J."/>
            <person name="Roberts A.P."/>
            <person name="Pan Y."/>
        </authorList>
    </citation>
    <scope>NUCLEOTIDE SEQUENCE [LARGE SCALE GENOMIC DNA]</scope>
    <source>
        <strain evidence="12 13">MYR-1_YQ</strain>
    </source>
</reference>
<proteinExistence type="inferred from homology"/>
<keyword evidence="7 10" id="KW-1133">Transmembrane helix</keyword>
<protein>
    <recommendedName>
        <fullName evidence="10">Protein-export membrane protein SecG</fullName>
    </recommendedName>
</protein>
<evidence type="ECO:0000256" key="10">
    <source>
        <dbReference type="RuleBase" id="RU365087"/>
    </source>
</evidence>
<comment type="caution">
    <text evidence="12">The sequence shown here is derived from an EMBL/GenBank/DDBJ whole genome shotgun (WGS) entry which is preliminary data.</text>
</comment>
<gene>
    <name evidence="12" type="primary">secG</name>
    <name evidence="12" type="ORF">HWQ67_02410</name>
</gene>
<keyword evidence="4 10" id="KW-1003">Cell membrane</keyword>
<evidence type="ECO:0000313" key="12">
    <source>
        <dbReference type="EMBL" id="MBV6340429.1"/>
    </source>
</evidence>